<dbReference type="Proteomes" id="UP000054549">
    <property type="component" value="Unassembled WGS sequence"/>
</dbReference>
<organism evidence="1 2">
    <name type="scientific">Amanita muscaria (strain Koide BX008)</name>
    <dbReference type="NCBI Taxonomy" id="946122"/>
    <lineage>
        <taxon>Eukaryota</taxon>
        <taxon>Fungi</taxon>
        <taxon>Dikarya</taxon>
        <taxon>Basidiomycota</taxon>
        <taxon>Agaricomycotina</taxon>
        <taxon>Agaricomycetes</taxon>
        <taxon>Agaricomycetidae</taxon>
        <taxon>Agaricales</taxon>
        <taxon>Pluteineae</taxon>
        <taxon>Amanitaceae</taxon>
        <taxon>Amanita</taxon>
    </lineage>
</organism>
<dbReference type="AlphaFoldDB" id="A0A0C2TDE1"/>
<dbReference type="HOGENOM" id="CLU_3105859_0_0_1"/>
<gene>
    <name evidence="1" type="ORF">M378DRAFT_162693</name>
</gene>
<dbReference type="EMBL" id="KN818246">
    <property type="protein sequence ID" value="KIL64844.1"/>
    <property type="molecule type" value="Genomic_DNA"/>
</dbReference>
<protein>
    <submittedName>
        <fullName evidence="1">Uncharacterized protein</fullName>
    </submittedName>
</protein>
<sequence>MAQRIGSNSQITNWRKKGTPSVAVPCVPGCGSLKLHTVRTNVVERPCCSDK</sequence>
<evidence type="ECO:0000313" key="1">
    <source>
        <dbReference type="EMBL" id="KIL64844.1"/>
    </source>
</evidence>
<reference evidence="1 2" key="1">
    <citation type="submission" date="2014-04" db="EMBL/GenBank/DDBJ databases">
        <title>Evolutionary Origins and Diversification of the Mycorrhizal Mutualists.</title>
        <authorList>
            <consortium name="DOE Joint Genome Institute"/>
            <consortium name="Mycorrhizal Genomics Consortium"/>
            <person name="Kohler A."/>
            <person name="Kuo A."/>
            <person name="Nagy L.G."/>
            <person name="Floudas D."/>
            <person name="Copeland A."/>
            <person name="Barry K.W."/>
            <person name="Cichocki N."/>
            <person name="Veneault-Fourrey C."/>
            <person name="LaButti K."/>
            <person name="Lindquist E.A."/>
            <person name="Lipzen A."/>
            <person name="Lundell T."/>
            <person name="Morin E."/>
            <person name="Murat C."/>
            <person name="Riley R."/>
            <person name="Ohm R."/>
            <person name="Sun H."/>
            <person name="Tunlid A."/>
            <person name="Henrissat B."/>
            <person name="Grigoriev I.V."/>
            <person name="Hibbett D.S."/>
            <person name="Martin F."/>
        </authorList>
    </citation>
    <scope>NUCLEOTIDE SEQUENCE [LARGE SCALE GENOMIC DNA]</scope>
    <source>
        <strain evidence="1 2">Koide BX008</strain>
    </source>
</reference>
<dbReference type="InParanoid" id="A0A0C2TDE1"/>
<name>A0A0C2TDE1_AMAMK</name>
<keyword evidence="2" id="KW-1185">Reference proteome</keyword>
<proteinExistence type="predicted"/>
<evidence type="ECO:0000313" key="2">
    <source>
        <dbReference type="Proteomes" id="UP000054549"/>
    </source>
</evidence>
<accession>A0A0C2TDE1</accession>